<keyword evidence="2" id="KW-1185">Reference proteome</keyword>
<accession>A0ABN9H2U0</accession>
<comment type="caution">
    <text evidence="1">The sequence shown here is derived from an EMBL/GenBank/DDBJ whole genome shotgun (WGS) entry which is preliminary data.</text>
</comment>
<proteinExistence type="predicted"/>
<evidence type="ECO:0000313" key="1">
    <source>
        <dbReference type="EMBL" id="CAI9615699.1"/>
    </source>
</evidence>
<dbReference type="EMBL" id="CATNWA010019919">
    <property type="protein sequence ID" value="CAI9615699.1"/>
    <property type="molecule type" value="Genomic_DNA"/>
</dbReference>
<gene>
    <name evidence="1" type="ORF">SPARVUS_LOCUS15279819</name>
</gene>
<evidence type="ECO:0000313" key="2">
    <source>
        <dbReference type="Proteomes" id="UP001162483"/>
    </source>
</evidence>
<name>A0ABN9H2U0_9NEOB</name>
<dbReference type="Proteomes" id="UP001162483">
    <property type="component" value="Unassembled WGS sequence"/>
</dbReference>
<reference evidence="1" key="1">
    <citation type="submission" date="2023-05" db="EMBL/GenBank/DDBJ databases">
        <authorList>
            <person name="Stuckert A."/>
        </authorList>
    </citation>
    <scope>NUCLEOTIDE SEQUENCE</scope>
</reference>
<organism evidence="1 2">
    <name type="scientific">Staurois parvus</name>
    <dbReference type="NCBI Taxonomy" id="386267"/>
    <lineage>
        <taxon>Eukaryota</taxon>
        <taxon>Metazoa</taxon>
        <taxon>Chordata</taxon>
        <taxon>Craniata</taxon>
        <taxon>Vertebrata</taxon>
        <taxon>Euteleostomi</taxon>
        <taxon>Amphibia</taxon>
        <taxon>Batrachia</taxon>
        <taxon>Anura</taxon>
        <taxon>Neobatrachia</taxon>
        <taxon>Ranoidea</taxon>
        <taxon>Ranidae</taxon>
        <taxon>Staurois</taxon>
    </lineage>
</organism>
<sequence>MSLHFLFARLSCSLSSLLLSVFCYHSLLTLGLFSTTLLPDPNLRLLLTDLGLFTDHTSV</sequence>
<protein>
    <submittedName>
        <fullName evidence="1">Uncharacterized protein</fullName>
    </submittedName>
</protein>